<evidence type="ECO:0000256" key="2">
    <source>
        <dbReference type="SAM" id="MobiDB-lite"/>
    </source>
</evidence>
<sequence>MAENDSADFGDVNSLVQDTLSQLNKIWDKIGSSQQERDSESSNFIDQLQSLCTERVIQEENLLAEYRKQIDDLQESIHLTSQRLGEADPSPIVETAPDGGRVKDWLLTDQVVHLEKILNSSKKREAAKLEKLHVLKTTASEICHIMTEPLGDDWTADSFNEDLSNESLQAFTLKVEESKQSLAARMQVVEELVMKCQDNMEQLRVDPATELDQKILGALDSSGRLQVRVFGDVGSKTIDEIRSRSKVFGDEATARFKELSDVGDKIAEICEILEVPFEEQDDFQNSVNDLGLTREAIQAGKDRLQELNSRKMDRMTELIQERRAQIVELQNDMGTVSLAEEEEEEVQSEEGDDTLKALDVQILDLRSKLEALQPLLETKKKYDKAVLLRVKLDEASKDPDRLRRRGSALLLKEEEKMGRQVKKIPEQVEVLKRCALEWEAENGIFRFNGERYIDTLEQTESHWKSRNKKDSKSMGGGVTPKKSKSRLHSTSTPRRELGDVTEMHRNSSC</sequence>
<feature type="compositionally biased region" description="Basic and acidic residues" evidence="2">
    <location>
        <begin position="493"/>
        <end position="509"/>
    </location>
</feature>
<protein>
    <recommendedName>
        <fullName evidence="4">Protein regulator of cytokinesis 1</fullName>
    </recommendedName>
</protein>
<dbReference type="AlphaFoldDB" id="A0A7S2HTL7"/>
<dbReference type="GO" id="GO:0000226">
    <property type="term" value="P:microtubule cytoskeleton organization"/>
    <property type="evidence" value="ECO:0007669"/>
    <property type="project" value="InterPro"/>
</dbReference>
<dbReference type="PANTHER" id="PTHR19321:SF41">
    <property type="entry name" value="FASCETTO-RELATED"/>
    <property type="match status" value="1"/>
</dbReference>
<evidence type="ECO:0008006" key="4">
    <source>
        <dbReference type="Google" id="ProtNLM"/>
    </source>
</evidence>
<dbReference type="GO" id="GO:0008017">
    <property type="term" value="F:microtubule binding"/>
    <property type="evidence" value="ECO:0007669"/>
    <property type="project" value="InterPro"/>
</dbReference>
<gene>
    <name evidence="3" type="ORF">DSPE1174_LOCUS33564</name>
</gene>
<dbReference type="InterPro" id="IPR007145">
    <property type="entry name" value="MAP65_Ase1_PRC1"/>
</dbReference>
<proteinExistence type="predicted"/>
<dbReference type="PANTHER" id="PTHR19321">
    <property type="entry name" value="PROTEIN REGULATOR OF CYTOKINESIS 1 PRC1-RELATED"/>
    <property type="match status" value="1"/>
</dbReference>
<dbReference type="GO" id="GO:0005737">
    <property type="term" value="C:cytoplasm"/>
    <property type="evidence" value="ECO:0007669"/>
    <property type="project" value="TreeGrafter"/>
</dbReference>
<name>A0A7S2HTL7_9STRA</name>
<feature type="region of interest" description="Disordered" evidence="2">
    <location>
        <begin position="459"/>
        <end position="509"/>
    </location>
</feature>
<accession>A0A7S2HTL7</accession>
<organism evidence="3">
    <name type="scientific">Octactis speculum</name>
    <dbReference type="NCBI Taxonomy" id="3111310"/>
    <lineage>
        <taxon>Eukaryota</taxon>
        <taxon>Sar</taxon>
        <taxon>Stramenopiles</taxon>
        <taxon>Ochrophyta</taxon>
        <taxon>Dictyochophyceae</taxon>
        <taxon>Dictyochales</taxon>
        <taxon>Dictyochaceae</taxon>
        <taxon>Octactis</taxon>
    </lineage>
</organism>
<evidence type="ECO:0000256" key="1">
    <source>
        <dbReference type="SAM" id="Coils"/>
    </source>
</evidence>
<feature type="coiled-coil region" evidence="1">
    <location>
        <begin position="301"/>
        <end position="332"/>
    </location>
</feature>
<feature type="coiled-coil region" evidence="1">
    <location>
        <begin position="56"/>
        <end position="83"/>
    </location>
</feature>
<evidence type="ECO:0000313" key="3">
    <source>
        <dbReference type="EMBL" id="CAD9499554.1"/>
    </source>
</evidence>
<reference evidence="3" key="1">
    <citation type="submission" date="2021-01" db="EMBL/GenBank/DDBJ databases">
        <authorList>
            <person name="Corre E."/>
            <person name="Pelletier E."/>
            <person name="Niang G."/>
            <person name="Scheremetjew M."/>
            <person name="Finn R."/>
            <person name="Kale V."/>
            <person name="Holt S."/>
            <person name="Cochrane G."/>
            <person name="Meng A."/>
            <person name="Brown T."/>
            <person name="Cohen L."/>
        </authorList>
    </citation>
    <scope>NUCLEOTIDE SEQUENCE</scope>
    <source>
        <strain evidence="3">CCMP1381</strain>
    </source>
</reference>
<dbReference type="Gene3D" id="1.20.58.1520">
    <property type="match status" value="1"/>
</dbReference>
<dbReference type="GO" id="GO:0005819">
    <property type="term" value="C:spindle"/>
    <property type="evidence" value="ECO:0007669"/>
    <property type="project" value="TreeGrafter"/>
</dbReference>
<feature type="compositionally biased region" description="Basic and acidic residues" evidence="2">
    <location>
        <begin position="459"/>
        <end position="472"/>
    </location>
</feature>
<keyword evidence="1" id="KW-0175">Coiled coil</keyword>
<dbReference type="Pfam" id="PF03999">
    <property type="entry name" value="MAP65_ASE1"/>
    <property type="match status" value="1"/>
</dbReference>
<dbReference type="EMBL" id="HBGS01064322">
    <property type="protein sequence ID" value="CAD9499554.1"/>
    <property type="molecule type" value="Transcribed_RNA"/>
</dbReference>